<organism evidence="3 4">
    <name type="scientific">Burkholderia stagnalis</name>
    <dbReference type="NCBI Taxonomy" id="1503054"/>
    <lineage>
        <taxon>Bacteria</taxon>
        <taxon>Pseudomonadati</taxon>
        <taxon>Pseudomonadota</taxon>
        <taxon>Betaproteobacteria</taxon>
        <taxon>Burkholderiales</taxon>
        <taxon>Burkholderiaceae</taxon>
        <taxon>Burkholderia</taxon>
        <taxon>Burkholderia cepacia complex</taxon>
    </lineage>
</organism>
<reference evidence="3 4" key="1">
    <citation type="submission" date="2019-09" db="EMBL/GenBank/DDBJ databases">
        <title>Draft genome sequences of 48 bacterial type strains from the CCUG.</title>
        <authorList>
            <person name="Tunovic T."/>
            <person name="Pineiro-Iglesias B."/>
            <person name="Unosson C."/>
            <person name="Inganas E."/>
            <person name="Ohlen M."/>
            <person name="Cardew S."/>
            <person name="Jensie-Markopoulos S."/>
            <person name="Salva-Serra F."/>
            <person name="Jaen-Luchoro D."/>
            <person name="Karlsson R."/>
            <person name="Svensson-Stadler L."/>
            <person name="Chun J."/>
            <person name="Moore E."/>
        </authorList>
    </citation>
    <scope>NUCLEOTIDE SEQUENCE [LARGE SCALE GENOMIC DNA]</scope>
    <source>
        <strain evidence="3 4">CCUG 65686</strain>
    </source>
</reference>
<accession>A0A6L3N1I6</accession>
<feature type="domain" description="FAD dependent oxidoreductase" evidence="2">
    <location>
        <begin position="7"/>
        <end position="346"/>
    </location>
</feature>
<dbReference type="Gene3D" id="3.50.50.60">
    <property type="entry name" value="FAD/NAD(P)-binding domain"/>
    <property type="match status" value="1"/>
</dbReference>
<dbReference type="PROSITE" id="PS51257">
    <property type="entry name" value="PROKAR_LIPOPROTEIN"/>
    <property type="match status" value="1"/>
</dbReference>
<name>A0A6L3N1I6_9BURK</name>
<evidence type="ECO:0000313" key="3">
    <source>
        <dbReference type="EMBL" id="KAB0638681.1"/>
    </source>
</evidence>
<sequence>MSDVKTDVIVIGAGIVGAACAHEFALRGLRVLVLDDASGGATGAGMGHLVAMDDNAAELALSHYSIELWRALSAQMPDGCAYRNCGTLWLAADANEMDLARAKQATLAAHGVAGELIDGAALAALEPMLRAGLGGALKIPGDGILYAPVAASWLLQRAPGVTLRREKVVEADGPRVKLASGERLRAERVVVANGVAARTLLPELPLRPKKGHLLITDRYPGRVSHQLVELGYAASAHASDGTSVAFNVQPRPTGQLLIGSSRQFDTEDPRVEPPVLARMLRRAVGYLPALADLNGIRAWTGFRAASPDGLPLLGEHPARPGVWLAVGHEGLGVTTAPGSARLLAALMFGERPPIDAEPYLPGRFLSTSPVAGAIS</sequence>
<dbReference type="RefSeq" id="WP_059883062.1">
    <property type="nucleotide sequence ID" value="NZ_CABVPM010000012.1"/>
</dbReference>
<dbReference type="PANTHER" id="PTHR13847">
    <property type="entry name" value="SARCOSINE DEHYDROGENASE-RELATED"/>
    <property type="match status" value="1"/>
</dbReference>
<keyword evidence="1" id="KW-0560">Oxidoreductase</keyword>
<dbReference type="Pfam" id="PF01266">
    <property type="entry name" value="DAO"/>
    <property type="match status" value="1"/>
</dbReference>
<dbReference type="EMBL" id="VZOK01000013">
    <property type="protein sequence ID" value="KAB0638681.1"/>
    <property type="molecule type" value="Genomic_DNA"/>
</dbReference>
<dbReference type="InterPro" id="IPR006076">
    <property type="entry name" value="FAD-dep_OxRdtase"/>
</dbReference>
<dbReference type="Proteomes" id="UP000473470">
    <property type="component" value="Unassembled WGS sequence"/>
</dbReference>
<dbReference type="PANTHER" id="PTHR13847:SF287">
    <property type="entry name" value="FAD-DEPENDENT OXIDOREDUCTASE DOMAIN-CONTAINING PROTEIN 1"/>
    <property type="match status" value="1"/>
</dbReference>
<gene>
    <name evidence="3" type="ORF">F7R25_11295</name>
</gene>
<protein>
    <submittedName>
        <fullName evidence="3">FAD-binding oxidoreductase</fullName>
    </submittedName>
</protein>
<evidence type="ECO:0000256" key="1">
    <source>
        <dbReference type="ARBA" id="ARBA00023002"/>
    </source>
</evidence>
<proteinExistence type="predicted"/>
<evidence type="ECO:0000313" key="4">
    <source>
        <dbReference type="Proteomes" id="UP000473470"/>
    </source>
</evidence>
<dbReference type="SUPFAM" id="SSF51905">
    <property type="entry name" value="FAD/NAD(P)-binding domain"/>
    <property type="match status" value="1"/>
</dbReference>
<comment type="caution">
    <text evidence="3">The sequence shown here is derived from an EMBL/GenBank/DDBJ whole genome shotgun (WGS) entry which is preliminary data.</text>
</comment>
<dbReference type="GO" id="GO:0005737">
    <property type="term" value="C:cytoplasm"/>
    <property type="evidence" value="ECO:0007669"/>
    <property type="project" value="TreeGrafter"/>
</dbReference>
<dbReference type="GO" id="GO:0016491">
    <property type="term" value="F:oxidoreductase activity"/>
    <property type="evidence" value="ECO:0007669"/>
    <property type="project" value="UniProtKB-KW"/>
</dbReference>
<dbReference type="AlphaFoldDB" id="A0A6L3N1I6"/>
<dbReference type="Gene3D" id="3.30.9.10">
    <property type="entry name" value="D-Amino Acid Oxidase, subunit A, domain 2"/>
    <property type="match status" value="1"/>
</dbReference>
<dbReference type="SUPFAM" id="SSF54373">
    <property type="entry name" value="FAD-linked reductases, C-terminal domain"/>
    <property type="match status" value="1"/>
</dbReference>
<evidence type="ECO:0000259" key="2">
    <source>
        <dbReference type="Pfam" id="PF01266"/>
    </source>
</evidence>
<dbReference type="InterPro" id="IPR036188">
    <property type="entry name" value="FAD/NAD-bd_sf"/>
</dbReference>